<organism evidence="10 11">
    <name type="scientific">Claveliimonas bilis</name>
    <dbReference type="NCBI Taxonomy" id="3028070"/>
    <lineage>
        <taxon>Bacteria</taxon>
        <taxon>Bacillati</taxon>
        <taxon>Bacillota</taxon>
        <taxon>Clostridia</taxon>
        <taxon>Lachnospirales</taxon>
        <taxon>Lachnospiraceae</taxon>
        <taxon>Claveliimonas</taxon>
    </lineage>
</organism>
<evidence type="ECO:0000259" key="9">
    <source>
        <dbReference type="PROSITE" id="PS52029"/>
    </source>
</evidence>
<reference evidence="11" key="1">
    <citation type="journal article" date="2023" name="Int. J. Syst. Evol. Microbiol.">
        <title>Claveliimonas bilis gen. nov., sp. nov., deoxycholic acid-producing bacteria isolated from human faeces, and reclassification of Sellimonas monacensis Zenner et al. 2021 as Claveliimonas monacensis comb. nov.</title>
        <authorList>
            <person name="Hisatomi A."/>
            <person name="Kastawa N.W.E.P.G."/>
            <person name="Song I."/>
            <person name="Ohkuma M."/>
            <person name="Fukiya S."/>
            <person name="Sakamoto M."/>
        </authorList>
    </citation>
    <scope>NUCLEOTIDE SEQUENCE [LARGE SCALE GENOMIC DNA]</scope>
    <source>
        <strain evidence="11">12BBH14</strain>
    </source>
</reference>
<evidence type="ECO:0000256" key="4">
    <source>
        <dbReference type="ARBA" id="ARBA00022984"/>
    </source>
</evidence>
<dbReference type="SMART" id="SM00728">
    <property type="entry name" value="ChW"/>
    <property type="match status" value="11"/>
</dbReference>
<dbReference type="Pfam" id="PF03734">
    <property type="entry name" value="YkuD"/>
    <property type="match status" value="1"/>
</dbReference>
<dbReference type="InterPro" id="IPR050979">
    <property type="entry name" value="LD-transpeptidase"/>
</dbReference>
<dbReference type="PANTHER" id="PTHR30582">
    <property type="entry name" value="L,D-TRANSPEPTIDASE"/>
    <property type="match status" value="1"/>
</dbReference>
<feature type="compositionally biased region" description="Basic and acidic residues" evidence="7">
    <location>
        <begin position="82"/>
        <end position="95"/>
    </location>
</feature>
<comment type="pathway">
    <text evidence="1 6">Cell wall biogenesis; peptidoglycan biosynthesis.</text>
</comment>
<evidence type="ECO:0000256" key="8">
    <source>
        <dbReference type="SAM" id="SignalP"/>
    </source>
</evidence>
<keyword evidence="4 6" id="KW-0573">Peptidoglycan synthesis</keyword>
<dbReference type="InterPro" id="IPR006637">
    <property type="entry name" value="ChW"/>
</dbReference>
<dbReference type="InterPro" id="IPR005490">
    <property type="entry name" value="LD_TPept_cat_dom"/>
</dbReference>
<keyword evidence="3 6" id="KW-0133">Cell shape</keyword>
<dbReference type="InterPro" id="IPR038063">
    <property type="entry name" value="Transpep_catalytic_dom"/>
</dbReference>
<evidence type="ECO:0000256" key="3">
    <source>
        <dbReference type="ARBA" id="ARBA00022960"/>
    </source>
</evidence>
<evidence type="ECO:0000256" key="2">
    <source>
        <dbReference type="ARBA" id="ARBA00022679"/>
    </source>
</evidence>
<dbReference type="SUPFAM" id="SSF141523">
    <property type="entry name" value="L,D-transpeptidase catalytic domain-like"/>
    <property type="match status" value="1"/>
</dbReference>
<keyword evidence="5 6" id="KW-0961">Cell wall biogenesis/degradation</keyword>
<dbReference type="CDD" id="cd16913">
    <property type="entry name" value="YkuD_like"/>
    <property type="match status" value="1"/>
</dbReference>
<keyword evidence="8" id="KW-0732">Signal</keyword>
<name>A0ABM8I590_9FIRM</name>
<evidence type="ECO:0000256" key="6">
    <source>
        <dbReference type="PROSITE-ProRule" id="PRU01373"/>
    </source>
</evidence>
<dbReference type="Gene3D" id="2.40.440.10">
    <property type="entry name" value="L,D-transpeptidase catalytic domain-like"/>
    <property type="match status" value="1"/>
</dbReference>
<proteinExistence type="predicted"/>
<dbReference type="PANTHER" id="PTHR30582:SF2">
    <property type="entry name" value="L,D-TRANSPEPTIDASE YCIB-RELATED"/>
    <property type="match status" value="1"/>
</dbReference>
<dbReference type="RefSeq" id="WP_316266677.1">
    <property type="nucleotide sequence ID" value="NZ_AP027742.1"/>
</dbReference>
<evidence type="ECO:0000256" key="7">
    <source>
        <dbReference type="SAM" id="MobiDB-lite"/>
    </source>
</evidence>
<dbReference type="EMBL" id="AP027742">
    <property type="protein sequence ID" value="BDZ77034.1"/>
    <property type="molecule type" value="Genomic_DNA"/>
</dbReference>
<feature type="domain" description="L,D-TPase catalytic" evidence="9">
    <location>
        <begin position="798"/>
        <end position="917"/>
    </location>
</feature>
<evidence type="ECO:0000256" key="1">
    <source>
        <dbReference type="ARBA" id="ARBA00004752"/>
    </source>
</evidence>
<feature type="compositionally biased region" description="Basic and acidic residues" evidence="7">
    <location>
        <begin position="129"/>
        <end position="138"/>
    </location>
</feature>
<dbReference type="PROSITE" id="PS52029">
    <property type="entry name" value="LD_TPASE"/>
    <property type="match status" value="1"/>
</dbReference>
<feature type="active site" description="Proton donor/acceptor" evidence="6">
    <location>
        <position position="870"/>
    </location>
</feature>
<feature type="region of interest" description="Disordered" evidence="7">
    <location>
        <begin position="25"/>
        <end position="138"/>
    </location>
</feature>
<protein>
    <recommendedName>
        <fullName evidence="9">L,D-TPase catalytic domain-containing protein</fullName>
    </recommendedName>
</protein>
<evidence type="ECO:0000313" key="10">
    <source>
        <dbReference type="EMBL" id="BDZ77034.1"/>
    </source>
</evidence>
<feature type="chain" id="PRO_5046255095" description="L,D-TPase catalytic domain-containing protein" evidence="8">
    <location>
        <begin position="27"/>
        <end position="918"/>
    </location>
</feature>
<evidence type="ECO:0000256" key="5">
    <source>
        <dbReference type="ARBA" id="ARBA00023316"/>
    </source>
</evidence>
<keyword evidence="11" id="KW-1185">Reference proteome</keyword>
<sequence>MRRLKGVTAIVLSAFLIFGSAGSALASEGTETSAQVTSDTADNSLEDQTENGGVTGEKGLEETAPETGDEQKETNPTTDQGETEKAESDETKDSSAEMTNPKDIATEDPAAGEETGTEGTGEETGEGNEQDKPEEEQIPKLSYRVHVQSSGWNNWTENSGIIGTTGKGKRLEAIQLKVEMPEQGATETPVEGRDPGATGLDAAEVATEEPEQPAGIEYRVHAQSYGWMDWVKDGAQAGNTGQGKRLEAIQIRLTGSLADQYDIYYRAHVESYGWLNWTANGEKSGSLGYGKRMEALEIRLVKKGEAAPTGEGDSYKYPDLSYQAHVQSVGWQAEKFNGQTAGVTGQAKRMEAIKIKLPDSEYEGGIEYQTHVQSIGWQGWKKDGQIAGTTGQKKRLEAIQIRLTGEMANQYDVYYRAHVQSFGWLGWAKNGEEAGTLGYGKRMEALEIRLIKKGEDAPAQTAESFKYPLVSYQAHSQSVGWQEIKADNDIAGVTGKGKRMEAIKIQLPNIGYEGSIEYRTYVQSIGWQGWKKDGQIAGTTNQAKRIEAIEIKLSGEVAEHYDVYYSIHMSKIGWTNYAVNGETAGSTDLSKRIEAIKIQLVEKGGKAPNTSGTKFIEGYKASDMYYSGTIQGKGNSGNVQMGGTLGTTGQSKRLENITVTLNRRTEAMPSGTIKYAVHLSKTGWTGWSEAGKVSGCTDGSKGIEAVKFSLSGDLSKYYDIYYRTYVQKYGWLGWAKNGQAAGTSKIGYRLEALQIRLVSKDASAPGANRNYYTEQRIVSGPDAGMYARANLYSSSTPYIIMVDRGNRKVGVYQGWRGAWKNVKYWSCTVGAPSTPTVSGVFKVGSRGYYFNSGNVRCFWWTQFYGDYLFHSTTYYHNGAVADSRLGLALSHGCVRLNINNAKWIYDTVPTGSTVVVYN</sequence>
<dbReference type="Proteomes" id="UP001305815">
    <property type="component" value="Chromosome"/>
</dbReference>
<feature type="signal peptide" evidence="8">
    <location>
        <begin position="1"/>
        <end position="26"/>
    </location>
</feature>
<accession>A0ABM8I590</accession>
<keyword evidence="2" id="KW-0808">Transferase</keyword>
<gene>
    <name evidence="10" type="ORF">Lac1_12170</name>
</gene>
<dbReference type="Pfam" id="PF07538">
    <property type="entry name" value="ChW"/>
    <property type="match status" value="11"/>
</dbReference>
<evidence type="ECO:0000313" key="11">
    <source>
        <dbReference type="Proteomes" id="UP001305815"/>
    </source>
</evidence>
<feature type="active site" description="Nucleophile" evidence="6">
    <location>
        <position position="893"/>
    </location>
</feature>
<feature type="compositionally biased region" description="Polar residues" evidence="7">
    <location>
        <begin position="29"/>
        <end position="43"/>
    </location>
</feature>